<organism evidence="7 8">
    <name type="scientific">Pontiella desulfatans</name>
    <dbReference type="NCBI Taxonomy" id="2750659"/>
    <lineage>
        <taxon>Bacteria</taxon>
        <taxon>Pseudomonadati</taxon>
        <taxon>Kiritimatiellota</taxon>
        <taxon>Kiritimatiellia</taxon>
        <taxon>Kiritimatiellales</taxon>
        <taxon>Pontiellaceae</taxon>
        <taxon>Pontiella</taxon>
    </lineage>
</organism>
<keyword evidence="5" id="KW-0472">Membrane</keyword>
<dbReference type="EMBL" id="CAAHFG010000001">
    <property type="protein sequence ID" value="VGO12590.1"/>
    <property type="molecule type" value="Genomic_DNA"/>
</dbReference>
<keyword evidence="4" id="KW-0067">ATP-binding</keyword>
<feature type="domain" description="Protein kinase" evidence="6">
    <location>
        <begin position="48"/>
        <end position="334"/>
    </location>
</feature>
<dbReference type="InterPro" id="IPR011990">
    <property type="entry name" value="TPR-like_helical_dom_sf"/>
</dbReference>
<reference evidence="7 8" key="1">
    <citation type="submission" date="2019-04" db="EMBL/GenBank/DDBJ databases">
        <authorList>
            <person name="Van Vliet M D."/>
        </authorList>
    </citation>
    <scope>NUCLEOTIDE SEQUENCE [LARGE SCALE GENOMIC DNA]</scope>
    <source>
        <strain evidence="7 8">F1</strain>
    </source>
</reference>
<evidence type="ECO:0000256" key="3">
    <source>
        <dbReference type="ARBA" id="ARBA00022777"/>
    </source>
</evidence>
<dbReference type="GO" id="GO:0005524">
    <property type="term" value="F:ATP binding"/>
    <property type="evidence" value="ECO:0007669"/>
    <property type="project" value="UniProtKB-KW"/>
</dbReference>
<dbReference type="PANTHER" id="PTHR43289">
    <property type="entry name" value="MITOGEN-ACTIVATED PROTEIN KINASE KINASE KINASE 20-RELATED"/>
    <property type="match status" value="1"/>
</dbReference>
<dbReference type="Pfam" id="PF00069">
    <property type="entry name" value="Pkinase"/>
    <property type="match status" value="1"/>
</dbReference>
<dbReference type="AlphaFoldDB" id="A0A6C2TY36"/>
<keyword evidence="5" id="KW-0812">Transmembrane</keyword>
<evidence type="ECO:0000313" key="8">
    <source>
        <dbReference type="Proteomes" id="UP000366872"/>
    </source>
</evidence>
<keyword evidence="2" id="KW-0547">Nucleotide-binding</keyword>
<dbReference type="Gene3D" id="3.30.200.20">
    <property type="entry name" value="Phosphorylase Kinase, domain 1"/>
    <property type="match status" value="1"/>
</dbReference>
<feature type="transmembrane region" description="Helical" evidence="5">
    <location>
        <begin position="355"/>
        <end position="376"/>
    </location>
</feature>
<name>A0A6C2TY36_PONDE</name>
<evidence type="ECO:0000256" key="5">
    <source>
        <dbReference type="SAM" id="Phobius"/>
    </source>
</evidence>
<dbReference type="Gene3D" id="1.25.40.10">
    <property type="entry name" value="Tetratricopeptide repeat domain"/>
    <property type="match status" value="1"/>
</dbReference>
<keyword evidence="3 7" id="KW-0418">Kinase</keyword>
<dbReference type="SUPFAM" id="SSF56112">
    <property type="entry name" value="Protein kinase-like (PK-like)"/>
    <property type="match status" value="1"/>
</dbReference>
<dbReference type="CDD" id="cd14014">
    <property type="entry name" value="STKc_PknB_like"/>
    <property type="match status" value="1"/>
</dbReference>
<dbReference type="SMART" id="SM00220">
    <property type="entry name" value="S_TKc"/>
    <property type="match status" value="1"/>
</dbReference>
<keyword evidence="1" id="KW-0808">Transferase</keyword>
<keyword evidence="5" id="KW-1133">Transmembrane helix</keyword>
<dbReference type="SUPFAM" id="SSF48452">
    <property type="entry name" value="TPR-like"/>
    <property type="match status" value="1"/>
</dbReference>
<dbReference type="PANTHER" id="PTHR43289:SF6">
    <property type="entry name" value="SERINE_THREONINE-PROTEIN KINASE NEKL-3"/>
    <property type="match status" value="1"/>
</dbReference>
<proteinExistence type="predicted"/>
<dbReference type="Gene3D" id="1.10.510.10">
    <property type="entry name" value="Transferase(Phosphotransferase) domain 1"/>
    <property type="match status" value="1"/>
</dbReference>
<gene>
    <name evidence="7" type="primary">pknD_5</name>
    <name evidence="7" type="ORF">PDESU_01143</name>
</gene>
<protein>
    <submittedName>
        <fullName evidence="7">Serine/threonine-protein kinase PknD</fullName>
    </submittedName>
</protein>
<keyword evidence="8" id="KW-1185">Reference proteome</keyword>
<evidence type="ECO:0000259" key="6">
    <source>
        <dbReference type="PROSITE" id="PS50011"/>
    </source>
</evidence>
<evidence type="ECO:0000256" key="1">
    <source>
        <dbReference type="ARBA" id="ARBA00022679"/>
    </source>
</evidence>
<dbReference type="InterPro" id="IPR011009">
    <property type="entry name" value="Kinase-like_dom_sf"/>
</dbReference>
<dbReference type="InterPro" id="IPR000719">
    <property type="entry name" value="Prot_kinase_dom"/>
</dbReference>
<sequence>MDHEPKSDPSDAEIDPALSVFYSLAKEEIPPHERSLLYNEVRTIGQRYCDHVKIASGGLKRISKVYDRKTGRHVAFASLRDPQRKELFDPFLREARLTGALHHPNIIPVYDLGLDENGEPFFIMELKTGNTLAQIITEGHKGSSNNRSLDDLLGIFLKICEAMAYAHSRNILHLDLKPENIQVGEFGEVIICDWGLAKIISTPEDVATEYMEAAANPDLVNTITLNGSVKGTPGYMAPEQVSSSGKKNYTTDIYGLGAILYSILAGKPPLEGEVKEVLEKTRNGTIRPPAKVDPDVPEALSAVAMKAMRSDCERRYQCVEHLISDIQKYTHGFATTAENAGILRLVGLLYNRHRAFFISAALALLAFSGLSAVYLFRLSHSRAIALEERNRARNALEKMVEEQRVSETLRGNIGRTALDAANLFWKEPIQNPAATRKLFTGAIAELDRALEHEPDNEMAWAQKGFICFLMQRFSEASECFAQGEGVYSDLKPLCRRYAEMKSDEFMTSKRFAELVADVAGLSSRRSTIVELLLLYDFSNQGISDSHIDNVQTVIESLNPEWRKPVFIFSRREGRLLLGGDGLKTLHLARHYGSGKNMLRTLRLKHLEFADTDLSDLRQLCFLPVGSLDISQTEIHSLKQLFTLKSLIELTIREGQFSPQELNSIHGSINVITLKDGSENLL</sequence>
<dbReference type="Proteomes" id="UP000366872">
    <property type="component" value="Unassembled WGS sequence"/>
</dbReference>
<dbReference type="PROSITE" id="PS50011">
    <property type="entry name" value="PROTEIN_KINASE_DOM"/>
    <property type="match status" value="1"/>
</dbReference>
<evidence type="ECO:0000256" key="2">
    <source>
        <dbReference type="ARBA" id="ARBA00022741"/>
    </source>
</evidence>
<dbReference type="RefSeq" id="WP_136078238.1">
    <property type="nucleotide sequence ID" value="NZ_CAAHFG010000001.1"/>
</dbReference>
<accession>A0A6C2TY36</accession>
<evidence type="ECO:0000313" key="7">
    <source>
        <dbReference type="EMBL" id="VGO12590.1"/>
    </source>
</evidence>
<evidence type="ECO:0000256" key="4">
    <source>
        <dbReference type="ARBA" id="ARBA00022840"/>
    </source>
</evidence>
<dbReference type="GO" id="GO:0004674">
    <property type="term" value="F:protein serine/threonine kinase activity"/>
    <property type="evidence" value="ECO:0007669"/>
    <property type="project" value="TreeGrafter"/>
</dbReference>